<reference evidence="7" key="2">
    <citation type="submission" date="2020-09" db="EMBL/GenBank/DDBJ databases">
        <authorList>
            <person name="Sun Q."/>
            <person name="Zhou Y."/>
        </authorList>
    </citation>
    <scope>NUCLEOTIDE SEQUENCE</scope>
    <source>
        <strain evidence="7">CGMCC 1.16134</strain>
    </source>
</reference>
<dbReference type="PANTHER" id="PTHR11070">
    <property type="entry name" value="UVRD / RECB / PCRA DNA HELICASE FAMILY MEMBER"/>
    <property type="match status" value="1"/>
</dbReference>
<dbReference type="GO" id="GO:0000725">
    <property type="term" value="P:recombinational repair"/>
    <property type="evidence" value="ECO:0007669"/>
    <property type="project" value="TreeGrafter"/>
</dbReference>
<evidence type="ECO:0000256" key="2">
    <source>
        <dbReference type="ARBA" id="ARBA00022801"/>
    </source>
</evidence>
<dbReference type="InterPro" id="IPR000212">
    <property type="entry name" value="DNA_helicase_UvrD/REP"/>
</dbReference>
<name>A0A917CYW4_9BACL</name>
<dbReference type="PANTHER" id="PTHR11070:SF17">
    <property type="entry name" value="DNA HELICASE IV"/>
    <property type="match status" value="1"/>
</dbReference>
<dbReference type="Pfam" id="PF13538">
    <property type="entry name" value="UvrD_C_2"/>
    <property type="match status" value="1"/>
</dbReference>
<dbReference type="GO" id="GO:0043138">
    <property type="term" value="F:3'-5' DNA helicase activity"/>
    <property type="evidence" value="ECO:0007669"/>
    <property type="project" value="TreeGrafter"/>
</dbReference>
<evidence type="ECO:0000259" key="6">
    <source>
        <dbReference type="PROSITE" id="PS51198"/>
    </source>
</evidence>
<keyword evidence="2 5" id="KW-0378">Hydrolase</keyword>
<reference evidence="7" key="1">
    <citation type="journal article" date="2014" name="Int. J. Syst. Evol. Microbiol.">
        <title>Complete genome sequence of Corynebacterium casei LMG S-19264T (=DSM 44701T), isolated from a smear-ripened cheese.</title>
        <authorList>
            <consortium name="US DOE Joint Genome Institute (JGI-PGF)"/>
            <person name="Walter F."/>
            <person name="Albersmeier A."/>
            <person name="Kalinowski J."/>
            <person name="Ruckert C."/>
        </authorList>
    </citation>
    <scope>NUCLEOTIDE SEQUENCE</scope>
    <source>
        <strain evidence="7">CGMCC 1.16134</strain>
    </source>
</reference>
<dbReference type="Gene3D" id="3.40.50.300">
    <property type="entry name" value="P-loop containing nucleotide triphosphate hydrolases"/>
    <property type="match status" value="3"/>
</dbReference>
<gene>
    <name evidence="7" type="primary">uvrD</name>
    <name evidence="7" type="ORF">GCM10010912_53710</name>
</gene>
<keyword evidence="3 5" id="KW-0347">Helicase</keyword>
<feature type="domain" description="UvrD-like helicase ATP-binding" evidence="6">
    <location>
        <begin position="211"/>
        <end position="639"/>
    </location>
</feature>
<dbReference type="Pfam" id="PF00580">
    <property type="entry name" value="UvrD-helicase"/>
    <property type="match status" value="1"/>
</dbReference>
<dbReference type="AlphaFoldDB" id="A0A917CYW4"/>
<keyword evidence="1 5" id="KW-0547">Nucleotide-binding</keyword>
<dbReference type="PROSITE" id="PS51198">
    <property type="entry name" value="UVRD_HELICASE_ATP_BIND"/>
    <property type="match status" value="1"/>
</dbReference>
<evidence type="ECO:0000313" key="7">
    <source>
        <dbReference type="EMBL" id="GGG02145.1"/>
    </source>
</evidence>
<comment type="caution">
    <text evidence="7">The sequence shown here is derived from an EMBL/GenBank/DDBJ whole genome shotgun (WGS) entry which is preliminary data.</text>
</comment>
<proteinExistence type="predicted"/>
<dbReference type="InterPro" id="IPR027417">
    <property type="entry name" value="P-loop_NTPase"/>
</dbReference>
<dbReference type="GO" id="GO:0016787">
    <property type="term" value="F:hydrolase activity"/>
    <property type="evidence" value="ECO:0007669"/>
    <property type="project" value="UniProtKB-UniRule"/>
</dbReference>
<dbReference type="InterPro" id="IPR014016">
    <property type="entry name" value="UvrD-like_ATP-bd"/>
</dbReference>
<organism evidence="7 8">
    <name type="scientific">Paenibacillus albidus</name>
    <dbReference type="NCBI Taxonomy" id="2041023"/>
    <lineage>
        <taxon>Bacteria</taxon>
        <taxon>Bacillati</taxon>
        <taxon>Bacillota</taxon>
        <taxon>Bacilli</taxon>
        <taxon>Bacillales</taxon>
        <taxon>Paenibacillaceae</taxon>
        <taxon>Paenibacillus</taxon>
    </lineage>
</organism>
<keyword evidence="4 5" id="KW-0067">ATP-binding</keyword>
<dbReference type="GO" id="GO:0005829">
    <property type="term" value="C:cytosol"/>
    <property type="evidence" value="ECO:0007669"/>
    <property type="project" value="TreeGrafter"/>
</dbReference>
<evidence type="ECO:0000256" key="4">
    <source>
        <dbReference type="ARBA" id="ARBA00022840"/>
    </source>
</evidence>
<evidence type="ECO:0000256" key="5">
    <source>
        <dbReference type="PROSITE-ProRule" id="PRU00560"/>
    </source>
</evidence>
<dbReference type="RefSeq" id="WP_189030365.1">
    <property type="nucleotide sequence ID" value="NZ_BMKR01000033.1"/>
</dbReference>
<accession>A0A917CYW4</accession>
<sequence>MINAEDWKQEQERLNGVTEKLQARITELEPEVSGLYAQVADIRKQFWGEVTVNTSTDEDFEETFYSIRQQEALLSERERSHLQRMQQWRNMNRLLPSPYFGRIDFHEDGLSFTEQVYIGVSSFVDSDGVSFLIYDWRTPIASMYYDYSPGAAGYDTPGGYVSGTMKLKRQCQIHHGQLQNVFDTSLTIGDELLQQVLGKGADNQMKSIVATIQKEQNAIIRDVKSRMLIVQGAAGSGKTSAALQRVAYLLYTHRERLKADQIVLFSPNPMFNSYVSTVLPELGEENMQQTTFQEYLDHWLGRAFRLEDPFDQIEYVLTEQSTQGYEARLQGIGYKASVDFLQALRNYTQWLKQEGMRFTSIRFRDRDLITAKQMESKFYSYDPSIRLTNRITLLQEWLLHELASLESKEREALWVQDELDYLDKDQYAEVYNQLHKERGVFDFAEQYEEVREKLLSEHRLDEGDFDYAAQEEELLRRMIVKEDFKMLKRSVKRMLFIDLAGIYVQLFQDKEAFEKMTHGAQVPSLWPEICRQTQEKLGRFELFYEDMTPYLYVKELIEGIRTNTEVRHVFVDEGQDYSIFQYEFLKKLFPRARMTVLGDFGQAIFAQATELYGEDSPLIRLYGQAETSLFRLVRSYRSTREIVEFTKTLLPDTKGIVPFERGGRKPLLSKMGSGEKRATRIAEHLAELRAEGFVSIGVITKTAAESEEAYNLLMSQGCQGLKHVTKSTPTFEKGTLIIPVYLAKGVEFDAVLIYDASSQTYHRESERKLFYTACTRAMHRLLLYTTGEWTPYIQAIDTSFYEVGQ</sequence>
<dbReference type="GO" id="GO:0005524">
    <property type="term" value="F:ATP binding"/>
    <property type="evidence" value="ECO:0007669"/>
    <property type="project" value="UniProtKB-UniRule"/>
</dbReference>
<feature type="binding site" evidence="5">
    <location>
        <begin position="232"/>
        <end position="239"/>
    </location>
    <ligand>
        <name>ATP</name>
        <dbReference type="ChEBI" id="CHEBI:30616"/>
    </ligand>
</feature>
<dbReference type="Proteomes" id="UP000637643">
    <property type="component" value="Unassembled WGS sequence"/>
</dbReference>
<evidence type="ECO:0000256" key="1">
    <source>
        <dbReference type="ARBA" id="ARBA00022741"/>
    </source>
</evidence>
<dbReference type="InterPro" id="IPR048228">
    <property type="entry name" value="HelD_bacillota"/>
</dbReference>
<dbReference type="NCBIfam" id="NF041464">
    <property type="entry name" value="HelD_BACSU"/>
    <property type="match status" value="2"/>
</dbReference>
<keyword evidence="8" id="KW-1185">Reference proteome</keyword>
<evidence type="ECO:0000256" key="3">
    <source>
        <dbReference type="ARBA" id="ARBA00022806"/>
    </source>
</evidence>
<dbReference type="InterPro" id="IPR027785">
    <property type="entry name" value="UvrD-like_helicase_C"/>
</dbReference>
<dbReference type="EMBL" id="BMKR01000033">
    <property type="protein sequence ID" value="GGG02145.1"/>
    <property type="molecule type" value="Genomic_DNA"/>
</dbReference>
<dbReference type="SUPFAM" id="SSF52540">
    <property type="entry name" value="P-loop containing nucleoside triphosphate hydrolases"/>
    <property type="match status" value="1"/>
</dbReference>
<evidence type="ECO:0000313" key="8">
    <source>
        <dbReference type="Proteomes" id="UP000637643"/>
    </source>
</evidence>
<dbReference type="GO" id="GO:0003677">
    <property type="term" value="F:DNA binding"/>
    <property type="evidence" value="ECO:0007669"/>
    <property type="project" value="InterPro"/>
</dbReference>
<protein>
    <submittedName>
        <fullName evidence="7">DNA helicase</fullName>
    </submittedName>
</protein>